<dbReference type="GO" id="GO:0005975">
    <property type="term" value="P:carbohydrate metabolic process"/>
    <property type="evidence" value="ECO:0007669"/>
    <property type="project" value="InterPro"/>
</dbReference>
<dbReference type="GO" id="GO:0003824">
    <property type="term" value="F:catalytic activity"/>
    <property type="evidence" value="ECO:0007669"/>
    <property type="project" value="InterPro"/>
</dbReference>
<proteinExistence type="predicted"/>
<accession>A0AAV8ZL49</accession>
<dbReference type="InterPro" id="IPR014718">
    <property type="entry name" value="GH-type_carb-bd"/>
</dbReference>
<dbReference type="Proteomes" id="UP001162156">
    <property type="component" value="Unassembled WGS sequence"/>
</dbReference>
<sequence>MCDEYEDDECFQLKKIITKILDAAVIVQDTVPDEGEAKKITISDGKSPELEKSPSKTISKNNIKRNKPVKENVIPFYYRNTNQIIEKERAPYRMHGAIALQTQNYPCCANFKNFPNCVLRPGETYKHTITYKFWVRAGNPNKWIKRNLNGGQHKSLS</sequence>
<comment type="caution">
    <text evidence="2">The sequence shown here is derived from an EMBL/GenBank/DDBJ whole genome shotgun (WGS) entry which is preliminary data.</text>
</comment>
<dbReference type="GO" id="GO:0030246">
    <property type="term" value="F:carbohydrate binding"/>
    <property type="evidence" value="ECO:0007669"/>
    <property type="project" value="InterPro"/>
</dbReference>
<protein>
    <submittedName>
        <fullName evidence="2">Uncharacterized protein</fullName>
    </submittedName>
</protein>
<feature type="region of interest" description="Disordered" evidence="1">
    <location>
        <begin position="43"/>
        <end position="64"/>
    </location>
</feature>
<reference evidence="2" key="1">
    <citation type="journal article" date="2023" name="Insect Mol. Biol.">
        <title>Genome sequencing provides insights into the evolution of gene families encoding plant cell wall-degrading enzymes in longhorned beetles.</title>
        <authorList>
            <person name="Shin N.R."/>
            <person name="Okamura Y."/>
            <person name="Kirsch R."/>
            <person name="Pauchet Y."/>
        </authorList>
    </citation>
    <scope>NUCLEOTIDE SEQUENCE</scope>
    <source>
        <strain evidence="2">RBIC_L_NR</strain>
    </source>
</reference>
<evidence type="ECO:0000313" key="3">
    <source>
        <dbReference type="Proteomes" id="UP001162156"/>
    </source>
</evidence>
<feature type="compositionally biased region" description="Basic and acidic residues" evidence="1">
    <location>
        <begin position="43"/>
        <end position="54"/>
    </location>
</feature>
<dbReference type="Gene3D" id="2.70.98.10">
    <property type="match status" value="1"/>
</dbReference>
<evidence type="ECO:0000256" key="1">
    <source>
        <dbReference type="SAM" id="MobiDB-lite"/>
    </source>
</evidence>
<dbReference type="EMBL" id="JANEYF010001046">
    <property type="protein sequence ID" value="KAJ8966203.1"/>
    <property type="molecule type" value="Genomic_DNA"/>
</dbReference>
<organism evidence="2 3">
    <name type="scientific">Rhamnusium bicolor</name>
    <dbReference type="NCBI Taxonomy" id="1586634"/>
    <lineage>
        <taxon>Eukaryota</taxon>
        <taxon>Metazoa</taxon>
        <taxon>Ecdysozoa</taxon>
        <taxon>Arthropoda</taxon>
        <taxon>Hexapoda</taxon>
        <taxon>Insecta</taxon>
        <taxon>Pterygota</taxon>
        <taxon>Neoptera</taxon>
        <taxon>Endopterygota</taxon>
        <taxon>Coleoptera</taxon>
        <taxon>Polyphaga</taxon>
        <taxon>Cucujiformia</taxon>
        <taxon>Chrysomeloidea</taxon>
        <taxon>Cerambycidae</taxon>
        <taxon>Lepturinae</taxon>
        <taxon>Rhagiini</taxon>
        <taxon>Rhamnusium</taxon>
    </lineage>
</organism>
<evidence type="ECO:0000313" key="2">
    <source>
        <dbReference type="EMBL" id="KAJ8966203.1"/>
    </source>
</evidence>
<dbReference type="InterPro" id="IPR011013">
    <property type="entry name" value="Gal_mutarotase_sf_dom"/>
</dbReference>
<keyword evidence="3" id="KW-1185">Reference proteome</keyword>
<dbReference type="SUPFAM" id="SSF74650">
    <property type="entry name" value="Galactose mutarotase-like"/>
    <property type="match status" value="1"/>
</dbReference>
<gene>
    <name evidence="2" type="ORF">NQ314_003683</name>
</gene>
<name>A0AAV8ZL49_9CUCU</name>
<dbReference type="AlphaFoldDB" id="A0AAV8ZL49"/>